<reference evidence="2 3" key="1">
    <citation type="submission" date="2017-04" db="EMBL/GenBank/DDBJ databases">
        <authorList>
            <person name="Afonso C.L."/>
            <person name="Miller P.J."/>
            <person name="Scott M.A."/>
            <person name="Spackman E."/>
            <person name="Goraichik I."/>
            <person name="Dimitrov K.M."/>
            <person name="Suarez D.L."/>
            <person name="Swayne D.E."/>
        </authorList>
    </citation>
    <scope>NUCLEOTIDE SEQUENCE [LARGE SCALE GENOMIC DNA]</scope>
    <source>
        <strain evidence="2 3">DSM 21164</strain>
    </source>
</reference>
<keyword evidence="3" id="KW-1185">Reference proteome</keyword>
<name>A0A1W1YUP7_9FLAO</name>
<dbReference type="EMBL" id="FWXO01000001">
    <property type="protein sequence ID" value="SMC39561.1"/>
    <property type="molecule type" value="Genomic_DNA"/>
</dbReference>
<dbReference type="Proteomes" id="UP000192360">
    <property type="component" value="Unassembled WGS sequence"/>
</dbReference>
<evidence type="ECO:0000313" key="2">
    <source>
        <dbReference type="EMBL" id="SMC39561.1"/>
    </source>
</evidence>
<feature type="signal peptide" evidence="1">
    <location>
        <begin position="1"/>
        <end position="23"/>
    </location>
</feature>
<accession>A0A1W1YUP7</accession>
<feature type="chain" id="PRO_5013320539" description="YD repeat-containing protein" evidence="1">
    <location>
        <begin position="24"/>
        <end position="254"/>
    </location>
</feature>
<evidence type="ECO:0000256" key="1">
    <source>
        <dbReference type="SAM" id="SignalP"/>
    </source>
</evidence>
<dbReference type="AlphaFoldDB" id="A0A1W1YUP7"/>
<evidence type="ECO:0000313" key="3">
    <source>
        <dbReference type="Proteomes" id="UP000192360"/>
    </source>
</evidence>
<organism evidence="2 3">
    <name type="scientific">Cellulophaga tyrosinoxydans</name>
    <dbReference type="NCBI Taxonomy" id="504486"/>
    <lineage>
        <taxon>Bacteria</taxon>
        <taxon>Pseudomonadati</taxon>
        <taxon>Bacteroidota</taxon>
        <taxon>Flavobacteriia</taxon>
        <taxon>Flavobacteriales</taxon>
        <taxon>Flavobacteriaceae</taxon>
        <taxon>Cellulophaga</taxon>
    </lineage>
</organism>
<protein>
    <recommendedName>
        <fullName evidence="4">YD repeat-containing protein</fullName>
    </recommendedName>
</protein>
<keyword evidence="1" id="KW-0732">Signal</keyword>
<proteinExistence type="predicted"/>
<evidence type="ECO:0008006" key="4">
    <source>
        <dbReference type="Google" id="ProtNLM"/>
    </source>
</evidence>
<dbReference type="PROSITE" id="PS51257">
    <property type="entry name" value="PROKAR_LIPOPROTEIN"/>
    <property type="match status" value="1"/>
</dbReference>
<gene>
    <name evidence="2" type="ORF">SAMN05660703_0875</name>
</gene>
<sequence>MFMNKIFRLLTLFTLLSFLSCNKSDDDSSNGEGNNPPKLSKIISTSASSVFTLEFNYAQNKLSEVKIPSQGKTSKIVYENDKAKEIQIYIDGKLEATTTLIYENDKLIKTDNGVNSNFFVQFSYNGDQLSKTEQFTILENGELRSDFTMDYSYDLSNNVTKRTLSNATSVSEYFYTYDNKKHHYSDFSDPVRIYFFWPEGLSANNALTSAFYINQMVNSEYSYELTYNELNFPLTSKVKNKDGETTTSIEYVYK</sequence>